<evidence type="ECO:0000313" key="3">
    <source>
        <dbReference type="EMBL" id="EMI25402.1"/>
    </source>
</evidence>
<dbReference type="OrthoDB" id="269761at2"/>
<keyword evidence="2" id="KW-0732">Signal</keyword>
<feature type="chain" id="PRO_5004071357" evidence="2">
    <location>
        <begin position="25"/>
        <end position="638"/>
    </location>
</feature>
<proteinExistence type="predicted"/>
<protein>
    <submittedName>
        <fullName evidence="3">Secreted protein</fullName>
    </submittedName>
</protein>
<dbReference type="AlphaFoldDB" id="M5SCK6"/>
<dbReference type="PATRIC" id="fig|1263868.3.peg.4342"/>
<dbReference type="RefSeq" id="WP_008669008.1">
    <property type="nucleotide sequence ID" value="NZ_ANOF01000126.1"/>
</dbReference>
<name>M5SCK6_9BACT</name>
<gene>
    <name evidence="3" type="ORF">RESH_04015</name>
</gene>
<evidence type="ECO:0000256" key="1">
    <source>
        <dbReference type="SAM" id="MobiDB-lite"/>
    </source>
</evidence>
<dbReference type="EMBL" id="ANOF01000126">
    <property type="protein sequence ID" value="EMI25402.1"/>
    <property type="molecule type" value="Genomic_DNA"/>
</dbReference>
<dbReference type="STRING" id="1263868.RESH_04015"/>
<evidence type="ECO:0000313" key="4">
    <source>
        <dbReference type="Proteomes" id="UP000011996"/>
    </source>
</evidence>
<accession>M5SCK6</accession>
<reference evidence="3 4" key="1">
    <citation type="journal article" date="2013" name="Mar. Genomics">
        <title>Expression of sulfatases in Rhodopirellula baltica and the diversity of sulfatases in the genus Rhodopirellula.</title>
        <authorList>
            <person name="Wegner C.E."/>
            <person name="Richter-Heitmann T."/>
            <person name="Klindworth A."/>
            <person name="Klockow C."/>
            <person name="Richter M."/>
            <person name="Achstetter T."/>
            <person name="Glockner F.O."/>
            <person name="Harder J."/>
        </authorList>
    </citation>
    <scope>NUCLEOTIDE SEQUENCE [LARGE SCALE GENOMIC DNA]</scope>
    <source>
        <strain evidence="3 4">SH398</strain>
    </source>
</reference>
<dbReference type="Proteomes" id="UP000011996">
    <property type="component" value="Unassembled WGS sequence"/>
</dbReference>
<feature type="region of interest" description="Disordered" evidence="1">
    <location>
        <begin position="245"/>
        <end position="278"/>
    </location>
</feature>
<feature type="signal peptide" evidence="2">
    <location>
        <begin position="1"/>
        <end position="24"/>
    </location>
</feature>
<comment type="caution">
    <text evidence="3">The sequence shown here is derived from an EMBL/GenBank/DDBJ whole genome shotgun (WGS) entry which is preliminary data.</text>
</comment>
<sequence>MILLYPRNFFALLFACAVASSAHAELTVASLGKQFVPDAGCTVKQVTADKGGSTSVRNEPAESLKFKTSGYFQRNRDLGQVFVATTSGQVDRLVLRTGNSDAAVLSGTAGQELFVQWFEVEGTPAINDNGTPKGMQAKHGFSKNHRCDDFIDGITYRSLKVVRGGKFPELPATRDAEGRSTGDATSKLTYLEFEFNCEQRVTLKAGQRYAFLVGLVKPSAESGFTLANSNRAALPDAVPEDITKESPVGGWGIRREGNGGIKPKLHSESEPAKLSGTRRAMLSESMLPDGEERFELSPQTDGFPDVDTYRDHEFYIIQSGLNVKKVDGPPTGESVKIQQTVRDETGPTSFRFYAPRTGMPTKTNTLAYDPDPTRGDAAIKSENEAHYYYRDRDLGQTFTTGDVGFKLGAITVRLQPVDVKGGGDPGGAKVSLQLMKVIGTPMINDNGTTTGNPRWATYAFTWPDDPNDDNTPNRRPFKHFSDDFIEAETYEHQMLASGGIVPDDLKTNDYLRWELAGESQYQLQPNTTYAFLLLFDEPAQPGVNRNIPLSNRNVLPGGKSNDPFPGGHMIRRDGSSTVFDDVFIRNVDDSQDVEASRTAAAFPTKMSERIKIQPGTLGYPDVDTYRDLYFFIEAASDL</sequence>
<evidence type="ECO:0000256" key="2">
    <source>
        <dbReference type="SAM" id="SignalP"/>
    </source>
</evidence>
<organism evidence="3 4">
    <name type="scientific">Rhodopirellula europaea SH398</name>
    <dbReference type="NCBI Taxonomy" id="1263868"/>
    <lineage>
        <taxon>Bacteria</taxon>
        <taxon>Pseudomonadati</taxon>
        <taxon>Planctomycetota</taxon>
        <taxon>Planctomycetia</taxon>
        <taxon>Pirellulales</taxon>
        <taxon>Pirellulaceae</taxon>
        <taxon>Rhodopirellula</taxon>
    </lineage>
</organism>